<dbReference type="PANTHER" id="PTHR18950">
    <property type="entry name" value="PROGESTERONE-INDUCED BLOCKING FACTOR 1"/>
    <property type="match status" value="1"/>
</dbReference>
<evidence type="ECO:0000256" key="2">
    <source>
        <dbReference type="SAM" id="MobiDB-lite"/>
    </source>
</evidence>
<feature type="compositionally biased region" description="Polar residues" evidence="2">
    <location>
        <begin position="20"/>
        <end position="30"/>
    </location>
</feature>
<sequence>MDESSPSLSRSIPDPAGGDSSMSLSALGCTENTTGVSGLEDLTDFSQGTVDFHKREKGKKKGLEGAFQRKQLLHDLQLLRIELSQKSLIIDNLKAQHMSKTDELEEKLHEALHKKQILQARLESAMAIQQDDAKKRQEQTQKELKIILDRQRELEQTNRRLQSKASNIRSQLRRDFKISENEYVQLKAQSEDDMTIADYFAVRLYEALQPLTIERDNLRSQRDKLSADLAQITHNLHSYEQEIMKERRHRSNTEVQLQGATTDLEQARKALDERIGKAQRFDSVMDERNRLDKEHSSLIKENSFLKAEQQSFSKELLELRNEKDQMQQTLQLLKQDKEYLTRNLSECTVKLENAEDSLQRTQGQLERAKTSREELYERYAASRDEARVVYERRLQTELDRIRLQTESELEKLRGDSKETYERENRGLREARDLALLERDQLSKLRDDAEKRCEIFSAELRALESTVDARVSDFQNEAQMKTFELDRLQLVHDETCKTLDRVQNENELLSKKLELVTTDYGELQRKSSAAESGLKANVQDLRTRLSAYEKLEKEMDDVVMQAAEVEIGDGTNNPSDAERVLFSYGYGANIPTTAKRRMKQSVHLARRVLQLEKINTTLHADIRRREEEMQQMGDKLANTNKLLDETRQPYSYLIESMRKRDEELEAQRSHVRDVADKLDALKNENKELRETKRLMSMDLERLLNHRQEMALMKRVVVNMTSPRENDLDKNFLASLESRHRSTPAPFQNPEPLKMKGAGREKFDGSFFPSPVIFTKQEKSKVNPERYRKLRELTKNL</sequence>
<dbReference type="Proteomes" id="UP001642483">
    <property type="component" value="Unassembled WGS sequence"/>
</dbReference>
<dbReference type="EMBL" id="CAWYQH010000141">
    <property type="protein sequence ID" value="CAK8694452.1"/>
    <property type="molecule type" value="Genomic_DNA"/>
</dbReference>
<keyword evidence="4" id="KW-1185">Reference proteome</keyword>
<protein>
    <recommendedName>
        <fullName evidence="5">Progesterone-induced-blocking factor 1</fullName>
    </recommendedName>
</protein>
<feature type="coiled-coil region" evidence="1">
    <location>
        <begin position="621"/>
        <end position="697"/>
    </location>
</feature>
<feature type="coiled-coil region" evidence="1">
    <location>
        <begin position="417"/>
        <end position="465"/>
    </location>
</feature>
<proteinExistence type="predicted"/>
<evidence type="ECO:0000256" key="1">
    <source>
        <dbReference type="SAM" id="Coils"/>
    </source>
</evidence>
<feature type="region of interest" description="Disordered" evidence="2">
    <location>
        <begin position="1"/>
        <end position="30"/>
    </location>
</feature>
<reference evidence="3 4" key="1">
    <citation type="submission" date="2024-02" db="EMBL/GenBank/DDBJ databases">
        <authorList>
            <person name="Daric V."/>
            <person name="Darras S."/>
        </authorList>
    </citation>
    <scope>NUCLEOTIDE SEQUENCE [LARGE SCALE GENOMIC DNA]</scope>
</reference>
<evidence type="ECO:0000313" key="4">
    <source>
        <dbReference type="Proteomes" id="UP001642483"/>
    </source>
</evidence>
<gene>
    <name evidence="3" type="ORF">CVLEPA_LOCUS27822</name>
</gene>
<dbReference type="PANTHER" id="PTHR18950:SF0">
    <property type="entry name" value="PROGESTERONE IMMUNOMODULATORY BINDING FACTOR 1"/>
    <property type="match status" value="1"/>
</dbReference>
<feature type="compositionally biased region" description="Polar residues" evidence="2">
    <location>
        <begin position="1"/>
        <end position="10"/>
    </location>
</feature>
<dbReference type="InterPro" id="IPR026205">
    <property type="entry name" value="PIBF1"/>
</dbReference>
<accession>A0ABP0GS76</accession>
<evidence type="ECO:0000313" key="3">
    <source>
        <dbReference type="EMBL" id="CAK8694452.1"/>
    </source>
</evidence>
<keyword evidence="1" id="KW-0175">Coiled coil</keyword>
<comment type="caution">
    <text evidence="3">The sequence shown here is derived from an EMBL/GenBank/DDBJ whole genome shotgun (WGS) entry which is preliminary data.</text>
</comment>
<name>A0ABP0GS76_CLALP</name>
<organism evidence="3 4">
    <name type="scientific">Clavelina lepadiformis</name>
    <name type="common">Light-bulb sea squirt</name>
    <name type="synonym">Ascidia lepadiformis</name>
    <dbReference type="NCBI Taxonomy" id="159417"/>
    <lineage>
        <taxon>Eukaryota</taxon>
        <taxon>Metazoa</taxon>
        <taxon>Chordata</taxon>
        <taxon>Tunicata</taxon>
        <taxon>Ascidiacea</taxon>
        <taxon>Aplousobranchia</taxon>
        <taxon>Clavelinidae</taxon>
        <taxon>Clavelina</taxon>
    </lineage>
</organism>
<evidence type="ECO:0008006" key="5">
    <source>
        <dbReference type="Google" id="ProtNLM"/>
    </source>
</evidence>
<feature type="coiled-coil region" evidence="1">
    <location>
        <begin position="90"/>
        <end position="189"/>
    </location>
</feature>
<feature type="coiled-coil region" evidence="1">
    <location>
        <begin position="215"/>
        <end position="385"/>
    </location>
</feature>